<dbReference type="Pfam" id="PF15112">
    <property type="entry name" value="DUF4559"/>
    <property type="match status" value="1"/>
</dbReference>
<dbReference type="AlphaFoldDB" id="A0A9D3LML9"/>
<accession>A0A9D3LML9</accession>
<feature type="compositionally biased region" description="Polar residues" evidence="1">
    <location>
        <begin position="314"/>
        <end position="323"/>
    </location>
</feature>
<dbReference type="Proteomes" id="UP001044222">
    <property type="component" value="Chromosome 16"/>
</dbReference>
<protein>
    <submittedName>
        <fullName evidence="2">Uncharacterized protein</fullName>
    </submittedName>
</protein>
<dbReference type="PANTHER" id="PTHR35083">
    <property type="entry name" value="RGD1565685 PROTEIN"/>
    <property type="match status" value="1"/>
</dbReference>
<evidence type="ECO:0000313" key="2">
    <source>
        <dbReference type="EMBL" id="KAG5833326.1"/>
    </source>
</evidence>
<evidence type="ECO:0000256" key="1">
    <source>
        <dbReference type="SAM" id="MobiDB-lite"/>
    </source>
</evidence>
<dbReference type="InterPro" id="IPR027897">
    <property type="entry name" value="DUF4559"/>
</dbReference>
<dbReference type="PANTHER" id="PTHR35083:SF2">
    <property type="entry name" value="CHROMOSOME 17 CXORF38 HOMOLOG"/>
    <property type="match status" value="1"/>
</dbReference>
<reference evidence="2" key="1">
    <citation type="submission" date="2021-01" db="EMBL/GenBank/DDBJ databases">
        <title>A chromosome-scale assembly of European eel, Anguilla anguilla.</title>
        <authorList>
            <person name="Henkel C."/>
            <person name="Jong-Raadsen S.A."/>
            <person name="Dufour S."/>
            <person name="Weltzien F.-A."/>
            <person name="Palstra A.P."/>
            <person name="Pelster B."/>
            <person name="Spaink H.P."/>
            <person name="Van Den Thillart G.E."/>
            <person name="Jansen H."/>
            <person name="Zahm M."/>
            <person name="Klopp C."/>
            <person name="Cedric C."/>
            <person name="Louis A."/>
            <person name="Berthelot C."/>
            <person name="Parey E."/>
            <person name="Roest Crollius H."/>
            <person name="Montfort J."/>
            <person name="Robinson-Rechavi M."/>
            <person name="Bucao C."/>
            <person name="Bouchez O."/>
            <person name="Gislard M."/>
            <person name="Lluch J."/>
            <person name="Milhes M."/>
            <person name="Lampietro C."/>
            <person name="Lopez Roques C."/>
            <person name="Donnadieu C."/>
            <person name="Braasch I."/>
            <person name="Desvignes T."/>
            <person name="Postlethwait J."/>
            <person name="Bobe J."/>
            <person name="Guiguen Y."/>
            <person name="Dirks R."/>
        </authorList>
    </citation>
    <scope>NUCLEOTIDE SEQUENCE</scope>
    <source>
        <strain evidence="2">Tag_6206</strain>
        <tissue evidence="2">Liver</tissue>
    </source>
</reference>
<gene>
    <name evidence="2" type="ORF">ANANG_G00274750</name>
</gene>
<organism evidence="2 3">
    <name type="scientific">Anguilla anguilla</name>
    <name type="common">European freshwater eel</name>
    <name type="synonym">Muraena anguilla</name>
    <dbReference type="NCBI Taxonomy" id="7936"/>
    <lineage>
        <taxon>Eukaryota</taxon>
        <taxon>Metazoa</taxon>
        <taxon>Chordata</taxon>
        <taxon>Craniata</taxon>
        <taxon>Vertebrata</taxon>
        <taxon>Euteleostomi</taxon>
        <taxon>Actinopterygii</taxon>
        <taxon>Neopterygii</taxon>
        <taxon>Teleostei</taxon>
        <taxon>Anguilliformes</taxon>
        <taxon>Anguillidae</taxon>
        <taxon>Anguilla</taxon>
    </lineage>
</organism>
<name>A0A9D3LML9_ANGAN</name>
<keyword evidence="3" id="KW-1185">Reference proteome</keyword>
<evidence type="ECO:0000313" key="3">
    <source>
        <dbReference type="Proteomes" id="UP001044222"/>
    </source>
</evidence>
<proteinExistence type="predicted"/>
<dbReference type="EMBL" id="JAFIRN010000016">
    <property type="protein sequence ID" value="KAG5833326.1"/>
    <property type="molecule type" value="Genomic_DNA"/>
</dbReference>
<sequence length="323" mass="36920">MVHEELCARLNDDGYKNWLKAGYCLLKVKDGLHGYVNNEIKCFHGMLLNTNPVLKTGQQCNRNCRPKGNQIHHLCRLCEEWKEEILRHHTNRTGVVNWGNCKPCLWSSNHWELAKAYMPRGQANVTGAEQCDAAALLNLITFCDCFSFINQWQVREVIRKRNELMHSSEMRVSAQWMDQYRRSLEQLLRQLQHIPEVAAAGREIKEMLSVDWTVCVPGVDSVDGPVKTGPEAGHVSQVESELLRERLQELVLCTELQDPPDPQGMQELQKLRGFLQSQRDLEEKFHSELLSIQLQESQHQQTGTGPGEAAELTKANSLGETLR</sequence>
<comment type="caution">
    <text evidence="2">The sequence shown here is derived from an EMBL/GenBank/DDBJ whole genome shotgun (WGS) entry which is preliminary data.</text>
</comment>
<feature type="region of interest" description="Disordered" evidence="1">
    <location>
        <begin position="295"/>
        <end position="323"/>
    </location>
</feature>